<reference evidence="5" key="1">
    <citation type="submission" date="2024-03" db="EMBL/GenBank/DDBJ databases">
        <title>Chitinophaga horti sp. nov., isolated from garden soil.</title>
        <authorList>
            <person name="Lee D.S."/>
            <person name="Han D.M."/>
            <person name="Baek J.H."/>
            <person name="Choi D.G."/>
            <person name="Jeon J.H."/>
            <person name="Jeon C.O."/>
        </authorList>
    </citation>
    <scope>NUCLEOTIDE SEQUENCE [LARGE SCALE GENOMIC DNA]</scope>
    <source>
        <strain evidence="5">GPA1</strain>
    </source>
</reference>
<evidence type="ECO:0000259" key="2">
    <source>
        <dbReference type="Pfam" id="PF04773"/>
    </source>
</evidence>
<dbReference type="Proteomes" id="UP001485459">
    <property type="component" value="Chromosome"/>
</dbReference>
<dbReference type="Pfam" id="PF04773">
    <property type="entry name" value="FecR"/>
    <property type="match status" value="1"/>
</dbReference>
<protein>
    <submittedName>
        <fullName evidence="4">FecR domain-containing protein</fullName>
    </submittedName>
</protein>
<accession>A0ABZ2YUC6</accession>
<dbReference type="EMBL" id="CP149822">
    <property type="protein sequence ID" value="WZN43419.1"/>
    <property type="molecule type" value="Genomic_DNA"/>
</dbReference>
<dbReference type="InterPro" id="IPR032508">
    <property type="entry name" value="FecR_C"/>
</dbReference>
<keyword evidence="1" id="KW-1133">Transmembrane helix</keyword>
<proteinExistence type="predicted"/>
<dbReference type="Gene3D" id="3.55.50.30">
    <property type="match status" value="1"/>
</dbReference>
<keyword evidence="1" id="KW-0812">Transmembrane</keyword>
<keyword evidence="5" id="KW-1185">Reference proteome</keyword>
<evidence type="ECO:0000256" key="1">
    <source>
        <dbReference type="SAM" id="Phobius"/>
    </source>
</evidence>
<dbReference type="InterPro" id="IPR012373">
    <property type="entry name" value="Ferrdict_sens_TM"/>
</dbReference>
<gene>
    <name evidence="4" type="ORF">WJU16_10285</name>
</gene>
<dbReference type="PANTHER" id="PTHR30273">
    <property type="entry name" value="PERIPLASMIC SIGNAL SENSOR AND SIGMA FACTOR ACTIVATOR FECR-RELATED"/>
    <property type="match status" value="1"/>
</dbReference>
<dbReference type="Pfam" id="PF16344">
    <property type="entry name" value="FecR_C"/>
    <property type="match status" value="1"/>
</dbReference>
<dbReference type="PIRSF" id="PIRSF018266">
    <property type="entry name" value="FecR"/>
    <property type="match status" value="1"/>
</dbReference>
<feature type="domain" description="Protein FecR C-terminal" evidence="3">
    <location>
        <begin position="226"/>
        <end position="296"/>
    </location>
</feature>
<evidence type="ECO:0000313" key="5">
    <source>
        <dbReference type="Proteomes" id="UP001485459"/>
    </source>
</evidence>
<dbReference type="Gene3D" id="2.60.120.1440">
    <property type="match status" value="1"/>
</dbReference>
<feature type="transmembrane region" description="Helical" evidence="1">
    <location>
        <begin position="69"/>
        <end position="91"/>
    </location>
</feature>
<name>A0ABZ2YUC6_9BACT</name>
<dbReference type="PANTHER" id="PTHR30273:SF2">
    <property type="entry name" value="PROTEIN FECR"/>
    <property type="match status" value="1"/>
</dbReference>
<evidence type="ECO:0000313" key="4">
    <source>
        <dbReference type="EMBL" id="WZN43419.1"/>
    </source>
</evidence>
<organism evidence="4 5">
    <name type="scientific">Chitinophaga pollutisoli</name>
    <dbReference type="NCBI Taxonomy" id="3133966"/>
    <lineage>
        <taxon>Bacteria</taxon>
        <taxon>Pseudomonadati</taxon>
        <taxon>Bacteroidota</taxon>
        <taxon>Chitinophagia</taxon>
        <taxon>Chitinophagales</taxon>
        <taxon>Chitinophagaceae</taxon>
        <taxon>Chitinophaga</taxon>
    </lineage>
</organism>
<dbReference type="InterPro" id="IPR006860">
    <property type="entry name" value="FecR"/>
</dbReference>
<sequence length="297" mass="32996">MDPKDIRALLEKFRAGQATQEEERLLHRWLDGLAASGEDPVMGDTDKTRLHDSMWRHISAHAPRRQRRIWPYAAVAASIIGVAALAATWLIRPEAPRTITLATRPGEVRTFTLPDQSRVTAGPNTKMTCDHRQVTLLQGKAYFEVKASPEEPFTVIMDTDTATVLGTAFTTELPGDGAYRRITLLSGKVKASGHGLLTPGERITYPRKQIEKITQHDALAWAQGEILLQNAPLAEVIRTLEDQYGITVSTKLNTNAGSYTLRLPAAMPLPQVLDILQKISYKPKITFTMNKTQLTIH</sequence>
<feature type="domain" description="FecR protein" evidence="2">
    <location>
        <begin position="100"/>
        <end position="190"/>
    </location>
</feature>
<keyword evidence="1" id="KW-0472">Membrane</keyword>
<dbReference type="RefSeq" id="WP_341838228.1">
    <property type="nucleotide sequence ID" value="NZ_CP149822.1"/>
</dbReference>
<evidence type="ECO:0000259" key="3">
    <source>
        <dbReference type="Pfam" id="PF16344"/>
    </source>
</evidence>